<dbReference type="AlphaFoldDB" id="A0A1B0DFH4"/>
<sequence>MAKIRPLTPELLKVATEELNEVPERIEKDLESLRDWLAKEPHIRSRTDDQFLVAFLRNFKYSLEKSKEMIDSYYSVRSAIPEMRKDRDPISERNRQIVKTGYSLPLPKCTPSGPRIYLNRISVFDPNKYSILEILKVASMMNDVAIMDDDNAVISGHVDIMDIKDITSAHYMAFTPSVLKKLILIAQQATPLHQKEIHYLNLPSSMMTLFNIFKKYLTEQNGVKVYVHANLESLQEAISKDILPEEYGGTGGTIAEITTEWERKLLEKRQWFLEDEKYGTDEKKRAGTPRTPESLFGFEGSFRQLEFD</sequence>
<dbReference type="CDD" id="cd00170">
    <property type="entry name" value="SEC14"/>
    <property type="match status" value="1"/>
</dbReference>
<dbReference type="PRINTS" id="PR00180">
    <property type="entry name" value="CRETINALDHBP"/>
</dbReference>
<accession>A0A1B0DFH4</accession>
<dbReference type="VEuPathDB" id="VectorBase:PPAPM1_009353"/>
<dbReference type="EnsemblMetazoa" id="PPAI006783-RA">
    <property type="protein sequence ID" value="PPAI006783-PA"/>
    <property type="gene ID" value="PPAI006783"/>
</dbReference>
<dbReference type="GO" id="GO:1902936">
    <property type="term" value="F:phosphatidylinositol bisphosphate binding"/>
    <property type="evidence" value="ECO:0007669"/>
    <property type="project" value="TreeGrafter"/>
</dbReference>
<dbReference type="InterPro" id="IPR036273">
    <property type="entry name" value="CRAL/TRIO_N_dom_sf"/>
</dbReference>
<dbReference type="GO" id="GO:0016020">
    <property type="term" value="C:membrane"/>
    <property type="evidence" value="ECO:0007669"/>
    <property type="project" value="TreeGrafter"/>
</dbReference>
<dbReference type="Gene3D" id="1.20.5.1200">
    <property type="entry name" value="Alpha-tocopherol transfer"/>
    <property type="match status" value="1"/>
</dbReference>
<dbReference type="SMART" id="SM01100">
    <property type="entry name" value="CRAL_TRIO_N"/>
    <property type="match status" value="1"/>
</dbReference>
<dbReference type="PANTHER" id="PTHR10174:SF216">
    <property type="entry name" value="CRAL-TRIO DOMAIN-CONTAINING PROTEIN-RELATED"/>
    <property type="match status" value="1"/>
</dbReference>
<keyword evidence="2" id="KW-1185">Reference proteome</keyword>
<name>A0A1B0DFH4_PHLPP</name>
<reference evidence="1" key="1">
    <citation type="submission" date="2022-08" db="UniProtKB">
        <authorList>
            <consortium name="EnsemblMetazoa"/>
        </authorList>
    </citation>
    <scope>IDENTIFICATION</scope>
    <source>
        <strain evidence="1">Israel</strain>
    </source>
</reference>
<evidence type="ECO:0000313" key="1">
    <source>
        <dbReference type="EnsemblMetazoa" id="PPAI006783-PA"/>
    </source>
</evidence>
<dbReference type="VEuPathDB" id="VectorBase:PPAI006783"/>
<dbReference type="Pfam" id="PF00650">
    <property type="entry name" value="CRAL_TRIO"/>
    <property type="match status" value="1"/>
</dbReference>
<evidence type="ECO:0000313" key="2">
    <source>
        <dbReference type="Proteomes" id="UP000092462"/>
    </source>
</evidence>
<dbReference type="SUPFAM" id="SSF46938">
    <property type="entry name" value="CRAL/TRIO N-terminal domain"/>
    <property type="match status" value="1"/>
</dbReference>
<dbReference type="Gene3D" id="3.40.525.10">
    <property type="entry name" value="CRAL-TRIO lipid binding domain"/>
    <property type="match status" value="1"/>
</dbReference>
<protein>
    <submittedName>
        <fullName evidence="1">Uncharacterized protein</fullName>
    </submittedName>
</protein>
<dbReference type="InterPro" id="IPR011074">
    <property type="entry name" value="CRAL/TRIO_N_dom"/>
</dbReference>
<dbReference type="PROSITE" id="PS50191">
    <property type="entry name" value="CRAL_TRIO"/>
    <property type="match status" value="1"/>
</dbReference>
<dbReference type="SMART" id="SM00516">
    <property type="entry name" value="SEC14"/>
    <property type="match status" value="1"/>
</dbReference>
<dbReference type="Proteomes" id="UP000092462">
    <property type="component" value="Unassembled WGS sequence"/>
</dbReference>
<proteinExistence type="predicted"/>
<organism evidence="1 2">
    <name type="scientific">Phlebotomus papatasi</name>
    <name type="common">Sandfly</name>
    <dbReference type="NCBI Taxonomy" id="29031"/>
    <lineage>
        <taxon>Eukaryota</taxon>
        <taxon>Metazoa</taxon>
        <taxon>Ecdysozoa</taxon>
        <taxon>Arthropoda</taxon>
        <taxon>Hexapoda</taxon>
        <taxon>Insecta</taxon>
        <taxon>Pterygota</taxon>
        <taxon>Neoptera</taxon>
        <taxon>Endopterygota</taxon>
        <taxon>Diptera</taxon>
        <taxon>Nematocera</taxon>
        <taxon>Psychodoidea</taxon>
        <taxon>Psychodidae</taxon>
        <taxon>Phlebotomus</taxon>
        <taxon>Phlebotomus</taxon>
    </lineage>
</organism>
<dbReference type="SUPFAM" id="SSF52087">
    <property type="entry name" value="CRAL/TRIO domain"/>
    <property type="match status" value="1"/>
</dbReference>
<dbReference type="InterPro" id="IPR001251">
    <property type="entry name" value="CRAL-TRIO_dom"/>
</dbReference>
<dbReference type="EMBL" id="AJVK01005789">
    <property type="status" value="NOT_ANNOTATED_CDS"/>
    <property type="molecule type" value="Genomic_DNA"/>
</dbReference>
<dbReference type="InterPro" id="IPR036865">
    <property type="entry name" value="CRAL-TRIO_dom_sf"/>
</dbReference>
<dbReference type="PANTHER" id="PTHR10174">
    <property type="entry name" value="ALPHA-TOCOPHEROL TRANSFER PROTEIN-RELATED"/>
    <property type="match status" value="1"/>
</dbReference>
<dbReference type="Gene3D" id="1.10.8.20">
    <property type="entry name" value="N-terminal domain of phosphatidylinositol transfer protein sec14p"/>
    <property type="match status" value="1"/>
</dbReference>